<dbReference type="Proteomes" id="UP001266357">
    <property type="component" value="Unassembled WGS sequence"/>
</dbReference>
<feature type="binding site" evidence="8">
    <location>
        <position position="162"/>
    </location>
    <ligand>
        <name>1-deoxy-D-xylulose 5-phosphate</name>
        <dbReference type="ChEBI" id="CHEBI:57792"/>
    </ligand>
</feature>
<dbReference type="InterPro" id="IPR008867">
    <property type="entry name" value="ThiG"/>
</dbReference>
<protein>
    <recommendedName>
        <fullName evidence="3 8">Thiazole synthase</fullName>
        <ecNumber evidence="3 8">2.8.1.10</ecNumber>
    </recommendedName>
</protein>
<evidence type="ECO:0000256" key="2">
    <source>
        <dbReference type="ARBA" id="ARBA00004948"/>
    </source>
</evidence>
<keyword evidence="6 8" id="KW-0704">Schiff base</keyword>
<evidence type="ECO:0000256" key="6">
    <source>
        <dbReference type="ARBA" id="ARBA00023270"/>
    </source>
</evidence>
<accession>A0ABU3A053</accession>
<evidence type="ECO:0000259" key="10">
    <source>
        <dbReference type="Pfam" id="PF05690"/>
    </source>
</evidence>
<evidence type="ECO:0000313" key="11">
    <source>
        <dbReference type="EMBL" id="MDT0603563.1"/>
    </source>
</evidence>
<comment type="catalytic activity">
    <reaction evidence="7 8">
        <text>[ThiS sulfur-carrier protein]-C-terminal-Gly-aminoethanethioate + 2-iminoacetate + 1-deoxy-D-xylulose 5-phosphate = [ThiS sulfur-carrier protein]-C-terminal Gly-Gly + 2-[(2R,5Z)-2-carboxy-4-methylthiazol-5(2H)-ylidene]ethyl phosphate + 2 H2O + H(+)</text>
        <dbReference type="Rhea" id="RHEA:26297"/>
        <dbReference type="Rhea" id="RHEA-COMP:12909"/>
        <dbReference type="Rhea" id="RHEA-COMP:19908"/>
        <dbReference type="ChEBI" id="CHEBI:15377"/>
        <dbReference type="ChEBI" id="CHEBI:15378"/>
        <dbReference type="ChEBI" id="CHEBI:57792"/>
        <dbReference type="ChEBI" id="CHEBI:62899"/>
        <dbReference type="ChEBI" id="CHEBI:77846"/>
        <dbReference type="ChEBI" id="CHEBI:90778"/>
        <dbReference type="ChEBI" id="CHEBI:232372"/>
        <dbReference type="EC" id="2.8.1.10"/>
    </reaction>
</comment>
<dbReference type="HAMAP" id="MF_00443">
    <property type="entry name" value="ThiG"/>
    <property type="match status" value="1"/>
</dbReference>
<keyword evidence="4 8" id="KW-0808">Transferase</keyword>
<dbReference type="EMBL" id="JAVRIF010000003">
    <property type="protein sequence ID" value="MDT0603563.1"/>
    <property type="molecule type" value="Genomic_DNA"/>
</dbReference>
<evidence type="ECO:0000256" key="9">
    <source>
        <dbReference type="SAM" id="MobiDB-lite"/>
    </source>
</evidence>
<dbReference type="CDD" id="cd04728">
    <property type="entry name" value="ThiG"/>
    <property type="match status" value="1"/>
</dbReference>
<organism evidence="11 12">
    <name type="scientific">Thalassotalea castellviae</name>
    <dbReference type="NCBI Taxonomy" id="3075612"/>
    <lineage>
        <taxon>Bacteria</taxon>
        <taxon>Pseudomonadati</taxon>
        <taxon>Pseudomonadota</taxon>
        <taxon>Gammaproteobacteria</taxon>
        <taxon>Alteromonadales</taxon>
        <taxon>Colwelliaceae</taxon>
        <taxon>Thalassotalea</taxon>
    </lineage>
</organism>
<dbReference type="PANTHER" id="PTHR34266:SF2">
    <property type="entry name" value="THIAZOLE SYNTHASE"/>
    <property type="match status" value="1"/>
</dbReference>
<dbReference type="Pfam" id="PF05690">
    <property type="entry name" value="ThiG"/>
    <property type="match status" value="1"/>
</dbReference>
<reference evidence="11 12" key="1">
    <citation type="submission" date="2023-09" db="EMBL/GenBank/DDBJ databases">
        <authorList>
            <person name="Rey-Velasco X."/>
        </authorList>
    </citation>
    <scope>NUCLEOTIDE SEQUENCE [LARGE SCALE GENOMIC DNA]</scope>
    <source>
        <strain evidence="11 12">W431</strain>
    </source>
</reference>
<feature type="binding site" evidence="8">
    <location>
        <begin position="189"/>
        <end position="190"/>
    </location>
    <ligand>
        <name>1-deoxy-D-xylulose 5-phosphate</name>
        <dbReference type="ChEBI" id="CHEBI:57792"/>
    </ligand>
</feature>
<dbReference type="InterPro" id="IPR013785">
    <property type="entry name" value="Aldolase_TIM"/>
</dbReference>
<dbReference type="EC" id="2.8.1.10" evidence="3 8"/>
<keyword evidence="12" id="KW-1185">Reference proteome</keyword>
<feature type="binding site" evidence="8">
    <location>
        <begin position="211"/>
        <end position="212"/>
    </location>
    <ligand>
        <name>1-deoxy-D-xylulose 5-phosphate</name>
        <dbReference type="ChEBI" id="CHEBI:57792"/>
    </ligand>
</feature>
<evidence type="ECO:0000256" key="4">
    <source>
        <dbReference type="ARBA" id="ARBA00022679"/>
    </source>
</evidence>
<comment type="subcellular location">
    <subcellularLocation>
        <location evidence="8">Cytoplasm</location>
    </subcellularLocation>
</comment>
<comment type="subunit">
    <text evidence="8">Homotetramer. Forms heterodimers with either ThiH or ThiS.</text>
</comment>
<evidence type="ECO:0000256" key="1">
    <source>
        <dbReference type="ARBA" id="ARBA00002834"/>
    </source>
</evidence>
<gene>
    <name evidence="8" type="primary">thiG</name>
    <name evidence="11" type="ORF">RM573_08135</name>
</gene>
<comment type="similarity">
    <text evidence="8">Belongs to the ThiG family.</text>
</comment>
<name>A0ABU3A053_9GAMM</name>
<feature type="region of interest" description="Disordered" evidence="9">
    <location>
        <begin position="244"/>
        <end position="269"/>
    </location>
</feature>
<dbReference type="GO" id="GO:1990107">
    <property type="term" value="F:thiazole synthase activity"/>
    <property type="evidence" value="ECO:0007669"/>
    <property type="project" value="UniProtKB-EC"/>
</dbReference>
<comment type="function">
    <text evidence="1 8">Catalyzes the rearrangement of 1-deoxy-D-xylulose 5-phosphate (DXP) to produce the thiazole phosphate moiety of thiamine. Sulfur is provided by the thiocarboxylate moiety of the carrier protein ThiS. In vitro, sulfur can be provided by H(2)S.</text>
</comment>
<evidence type="ECO:0000256" key="7">
    <source>
        <dbReference type="ARBA" id="ARBA00049897"/>
    </source>
</evidence>
<evidence type="ECO:0000313" key="12">
    <source>
        <dbReference type="Proteomes" id="UP001266357"/>
    </source>
</evidence>
<feature type="domain" description="Thiazole synthase ThiG" evidence="10">
    <location>
        <begin position="4"/>
        <end position="254"/>
    </location>
</feature>
<evidence type="ECO:0000256" key="5">
    <source>
        <dbReference type="ARBA" id="ARBA00022977"/>
    </source>
</evidence>
<feature type="active site" description="Schiff-base intermediate with DXP" evidence="8">
    <location>
        <position position="101"/>
    </location>
</feature>
<keyword evidence="8" id="KW-0963">Cytoplasm</keyword>
<comment type="caution">
    <text evidence="11">The sequence shown here is derived from an EMBL/GenBank/DDBJ whole genome shotgun (WGS) entry which is preliminary data.</text>
</comment>
<sequence>MNLTIYGEQLNSRLLIGSALYPSPDIMKKAILASGAQVVTLSLKRQNPQAQSGQQIWQYIQDIVKLNNGFLLPNTAGCKTAKEAFTLAQMSRELFQTSWLKLEVIGDDYNLQPDPLELLKATEMLINDGFNVLPYCTDDLVLCQRLYDLGCEVIMPWASPIGTGKGLMNPYNLATIRARLPKATLILDAGIGKPSDACLAMEMGYDGILLNSAVALADDPILMAKAFSDALLSGEQAFRAGIMQQRQTAQPSTPTLDTPFWQQSEPDRT</sequence>
<evidence type="ECO:0000256" key="8">
    <source>
        <dbReference type="HAMAP-Rule" id="MF_00443"/>
    </source>
</evidence>
<dbReference type="PANTHER" id="PTHR34266">
    <property type="entry name" value="THIAZOLE SYNTHASE"/>
    <property type="match status" value="1"/>
</dbReference>
<dbReference type="RefSeq" id="WP_311579937.1">
    <property type="nucleotide sequence ID" value="NZ_JAVRIF010000003.1"/>
</dbReference>
<comment type="pathway">
    <text evidence="2 8">Cofactor biosynthesis; thiamine diphosphate biosynthesis.</text>
</comment>
<dbReference type="Gene3D" id="3.20.20.70">
    <property type="entry name" value="Aldolase class I"/>
    <property type="match status" value="1"/>
</dbReference>
<dbReference type="InterPro" id="IPR033983">
    <property type="entry name" value="Thiazole_synthase_ThiG"/>
</dbReference>
<keyword evidence="5 8" id="KW-0784">Thiamine biosynthesis</keyword>
<dbReference type="SUPFAM" id="SSF110399">
    <property type="entry name" value="ThiG-like"/>
    <property type="match status" value="1"/>
</dbReference>
<evidence type="ECO:0000256" key="3">
    <source>
        <dbReference type="ARBA" id="ARBA00011960"/>
    </source>
</evidence>
<proteinExistence type="inferred from homology"/>